<sequence length="113" mass="13678">MNFNDSIIEWVKIDNVQREYLDKLKELREKKNKLSDSLVNHIQENDMESNVFKITSLDTNVHMTKTNVQESLTFKLIEECLYEYLNDQYKTNDIINLIKNRRKKTEKYNMVQK</sequence>
<proteinExistence type="predicted"/>
<reference evidence="2" key="1">
    <citation type="journal article" date="2020" name="Nature">
        <title>Giant virus diversity and host interactions through global metagenomics.</title>
        <authorList>
            <person name="Schulz F."/>
            <person name="Roux S."/>
            <person name="Paez-Espino D."/>
            <person name="Jungbluth S."/>
            <person name="Walsh D.A."/>
            <person name="Denef V.J."/>
            <person name="McMahon K.D."/>
            <person name="Konstantinidis K.T."/>
            <person name="Eloe-Fadrosh E.A."/>
            <person name="Kyrpides N.C."/>
            <person name="Woyke T."/>
        </authorList>
    </citation>
    <scope>NUCLEOTIDE SEQUENCE</scope>
    <source>
        <strain evidence="2">GVMAG-M-3300023110-24</strain>
    </source>
</reference>
<protein>
    <submittedName>
        <fullName evidence="2">Uncharacterized protein</fullName>
    </submittedName>
</protein>
<dbReference type="Pfam" id="PF19064">
    <property type="entry name" value="DUF5760"/>
    <property type="match status" value="1"/>
</dbReference>
<dbReference type="InterPro" id="IPR043918">
    <property type="entry name" value="DUF5760"/>
</dbReference>
<keyword evidence="1" id="KW-0175">Coiled coil</keyword>
<dbReference type="AlphaFoldDB" id="A0A6C0CWL3"/>
<evidence type="ECO:0000313" key="2">
    <source>
        <dbReference type="EMBL" id="QHT09236.1"/>
    </source>
</evidence>
<accession>A0A6C0CWL3</accession>
<evidence type="ECO:0000256" key="1">
    <source>
        <dbReference type="SAM" id="Coils"/>
    </source>
</evidence>
<feature type="coiled-coil region" evidence="1">
    <location>
        <begin position="13"/>
        <end position="44"/>
    </location>
</feature>
<dbReference type="EMBL" id="MN739508">
    <property type="protein sequence ID" value="QHT09236.1"/>
    <property type="molecule type" value="Genomic_DNA"/>
</dbReference>
<organism evidence="2">
    <name type="scientific">viral metagenome</name>
    <dbReference type="NCBI Taxonomy" id="1070528"/>
    <lineage>
        <taxon>unclassified sequences</taxon>
        <taxon>metagenomes</taxon>
        <taxon>organismal metagenomes</taxon>
    </lineage>
</organism>
<name>A0A6C0CWL3_9ZZZZ</name>